<proteinExistence type="predicted"/>
<organism evidence="2 3">
    <name type="scientific">Canavalia gladiata</name>
    <name type="common">Sword bean</name>
    <name type="synonym">Dolichos gladiatus</name>
    <dbReference type="NCBI Taxonomy" id="3824"/>
    <lineage>
        <taxon>Eukaryota</taxon>
        <taxon>Viridiplantae</taxon>
        <taxon>Streptophyta</taxon>
        <taxon>Embryophyta</taxon>
        <taxon>Tracheophyta</taxon>
        <taxon>Spermatophyta</taxon>
        <taxon>Magnoliopsida</taxon>
        <taxon>eudicotyledons</taxon>
        <taxon>Gunneridae</taxon>
        <taxon>Pentapetalae</taxon>
        <taxon>rosids</taxon>
        <taxon>fabids</taxon>
        <taxon>Fabales</taxon>
        <taxon>Fabaceae</taxon>
        <taxon>Papilionoideae</taxon>
        <taxon>50 kb inversion clade</taxon>
        <taxon>NPAAA clade</taxon>
        <taxon>indigoferoid/millettioid clade</taxon>
        <taxon>Phaseoleae</taxon>
        <taxon>Canavalia</taxon>
    </lineage>
</organism>
<reference evidence="2 3" key="1">
    <citation type="submission" date="2024-01" db="EMBL/GenBank/DDBJ databases">
        <title>The genomes of 5 underutilized Papilionoideae crops provide insights into root nodulation and disease resistanc.</title>
        <authorList>
            <person name="Jiang F."/>
        </authorList>
    </citation>
    <scope>NUCLEOTIDE SEQUENCE [LARGE SCALE GENOMIC DNA]</scope>
    <source>
        <strain evidence="2">LVBAO_FW01</strain>
        <tissue evidence="2">Leaves</tissue>
    </source>
</reference>
<dbReference type="AlphaFoldDB" id="A0AAN9Q7G2"/>
<evidence type="ECO:0000256" key="1">
    <source>
        <dbReference type="SAM" id="SignalP"/>
    </source>
</evidence>
<feature type="signal peptide" evidence="1">
    <location>
        <begin position="1"/>
        <end position="17"/>
    </location>
</feature>
<dbReference type="Proteomes" id="UP001367508">
    <property type="component" value="Unassembled WGS sequence"/>
</dbReference>
<keyword evidence="1" id="KW-0732">Signal</keyword>
<evidence type="ECO:0000313" key="3">
    <source>
        <dbReference type="Proteomes" id="UP001367508"/>
    </source>
</evidence>
<gene>
    <name evidence="2" type="ORF">VNO77_27867</name>
</gene>
<evidence type="ECO:0000313" key="2">
    <source>
        <dbReference type="EMBL" id="KAK7324334.1"/>
    </source>
</evidence>
<feature type="chain" id="PRO_5042855628" evidence="1">
    <location>
        <begin position="18"/>
        <end position="89"/>
    </location>
</feature>
<dbReference type="EMBL" id="JAYMYQ010000006">
    <property type="protein sequence ID" value="KAK7324334.1"/>
    <property type="molecule type" value="Genomic_DNA"/>
</dbReference>
<name>A0AAN9Q7G2_CANGL</name>
<comment type="caution">
    <text evidence="2">The sequence shown here is derived from an EMBL/GenBank/DDBJ whole genome shotgun (WGS) entry which is preliminary data.</text>
</comment>
<sequence length="89" mass="10324">MKKVKSIICSLPVNVVAIVCLSSHDENQLEKDPSCLVSKQVQDCRLKRKMKFEEEATYSSKMLFTKLASHSFMTADTRLEWWEARNLSR</sequence>
<protein>
    <submittedName>
        <fullName evidence="2">Uncharacterized protein</fullName>
    </submittedName>
</protein>
<accession>A0AAN9Q7G2</accession>
<keyword evidence="3" id="KW-1185">Reference proteome</keyword>